<name>A0AAE0U8Z3_9PEZI</name>
<keyword evidence="2" id="KW-1185">Reference proteome</keyword>
<dbReference type="Proteomes" id="UP001285441">
    <property type="component" value="Unassembled WGS sequence"/>
</dbReference>
<reference evidence="1" key="2">
    <citation type="submission" date="2023-06" db="EMBL/GenBank/DDBJ databases">
        <authorList>
            <consortium name="Lawrence Berkeley National Laboratory"/>
            <person name="Haridas S."/>
            <person name="Hensen N."/>
            <person name="Bonometti L."/>
            <person name="Westerberg I."/>
            <person name="Brannstrom I.O."/>
            <person name="Guillou S."/>
            <person name="Cros-Aarteil S."/>
            <person name="Calhoun S."/>
            <person name="Kuo A."/>
            <person name="Mondo S."/>
            <person name="Pangilinan J."/>
            <person name="Riley R."/>
            <person name="LaButti K."/>
            <person name="Andreopoulos B."/>
            <person name="Lipzen A."/>
            <person name="Chen C."/>
            <person name="Yanf M."/>
            <person name="Daum C."/>
            <person name="Ng V."/>
            <person name="Clum A."/>
            <person name="Steindorff A."/>
            <person name="Ohm R."/>
            <person name="Martin F."/>
            <person name="Silar P."/>
            <person name="Natvig D."/>
            <person name="Lalanne C."/>
            <person name="Gautier V."/>
            <person name="Ament-velasquez S.L."/>
            <person name="Kruys A."/>
            <person name="Hutchinson M.I."/>
            <person name="Powell A.J."/>
            <person name="Barry K."/>
            <person name="Miller A.N."/>
            <person name="Grigoriev I.V."/>
            <person name="Debuchy R."/>
            <person name="Gladieux P."/>
            <person name="Thoren M.H."/>
            <person name="Johannesson H."/>
        </authorList>
    </citation>
    <scope>NUCLEOTIDE SEQUENCE</scope>
    <source>
        <strain evidence="1">CBS 232.78</strain>
    </source>
</reference>
<dbReference type="SUPFAM" id="SSF53474">
    <property type="entry name" value="alpha/beta-Hydrolases"/>
    <property type="match status" value="1"/>
</dbReference>
<proteinExistence type="predicted"/>
<evidence type="ECO:0000313" key="2">
    <source>
        <dbReference type="Proteomes" id="UP001285441"/>
    </source>
</evidence>
<gene>
    <name evidence="1" type="ORF">B0H63DRAFT_62097</name>
</gene>
<dbReference type="AlphaFoldDB" id="A0AAE0U8Z3"/>
<evidence type="ECO:0008006" key="3">
    <source>
        <dbReference type="Google" id="ProtNLM"/>
    </source>
</evidence>
<evidence type="ECO:0000313" key="1">
    <source>
        <dbReference type="EMBL" id="KAK3394914.1"/>
    </source>
</evidence>
<dbReference type="EMBL" id="JAULSW010000001">
    <property type="protein sequence ID" value="KAK3394914.1"/>
    <property type="molecule type" value="Genomic_DNA"/>
</dbReference>
<organism evidence="1 2">
    <name type="scientific">Podospora didyma</name>
    <dbReference type="NCBI Taxonomy" id="330526"/>
    <lineage>
        <taxon>Eukaryota</taxon>
        <taxon>Fungi</taxon>
        <taxon>Dikarya</taxon>
        <taxon>Ascomycota</taxon>
        <taxon>Pezizomycotina</taxon>
        <taxon>Sordariomycetes</taxon>
        <taxon>Sordariomycetidae</taxon>
        <taxon>Sordariales</taxon>
        <taxon>Podosporaceae</taxon>
        <taxon>Podospora</taxon>
    </lineage>
</organism>
<sequence length="484" mass="54068">MRGWIHMQRPSWRVTFLARSTRRLFSAQNSVHHIRVPCASSGEITVSLNNITQNPQSTDPLVIWIPPFSQHNSSSSNSSHPIPSWLQRYPAAVINYRWVSMDDNPLPSTSPPARELTSAMPTPFHWPTPLADVFFGYSWILDSLSPPDGGHRDIYVVGSYLGASLATSLALTESRTDRPMTVRGLVSYNGIYDWTTFLPGHPIQHAKPPKGKQRFASTLQQNQPENEGGPMFQVLRQLTPDLFDKPANLFDPFASACLFFQSPPLHVPPDFETSMNDVSSSSDSLSAAIGALSLHGGNDYLENDASPIRRQEIPISMKPPRKGYLSFPPRKSTLVIPDTFLLSSSPSRYTATPTPSTADKTSHLFGLGPAGKTIVRRKPPTMKKQKQEKNNFAVQASELAWLMQRSVATMELKERMRLEPEFEDFDARVLEAERRVQLESMALDDTNLDVEGDSYFGLSAQGEGMVVEWLEEKIEEGRKNGTKK</sequence>
<protein>
    <recommendedName>
        <fullName evidence="3">Alpha/beta hydrolase fold-3 domain-containing protein</fullName>
    </recommendedName>
</protein>
<accession>A0AAE0U8Z3</accession>
<reference evidence="1" key="1">
    <citation type="journal article" date="2023" name="Mol. Phylogenet. Evol.">
        <title>Genome-scale phylogeny and comparative genomics of the fungal order Sordariales.</title>
        <authorList>
            <person name="Hensen N."/>
            <person name="Bonometti L."/>
            <person name="Westerberg I."/>
            <person name="Brannstrom I.O."/>
            <person name="Guillou S."/>
            <person name="Cros-Aarteil S."/>
            <person name="Calhoun S."/>
            <person name="Haridas S."/>
            <person name="Kuo A."/>
            <person name="Mondo S."/>
            <person name="Pangilinan J."/>
            <person name="Riley R."/>
            <person name="LaButti K."/>
            <person name="Andreopoulos B."/>
            <person name="Lipzen A."/>
            <person name="Chen C."/>
            <person name="Yan M."/>
            <person name="Daum C."/>
            <person name="Ng V."/>
            <person name="Clum A."/>
            <person name="Steindorff A."/>
            <person name="Ohm R.A."/>
            <person name="Martin F."/>
            <person name="Silar P."/>
            <person name="Natvig D.O."/>
            <person name="Lalanne C."/>
            <person name="Gautier V."/>
            <person name="Ament-Velasquez S.L."/>
            <person name="Kruys A."/>
            <person name="Hutchinson M.I."/>
            <person name="Powell A.J."/>
            <person name="Barry K."/>
            <person name="Miller A.N."/>
            <person name="Grigoriev I.V."/>
            <person name="Debuchy R."/>
            <person name="Gladieux P."/>
            <person name="Hiltunen Thoren M."/>
            <person name="Johannesson H."/>
        </authorList>
    </citation>
    <scope>NUCLEOTIDE SEQUENCE</scope>
    <source>
        <strain evidence="1">CBS 232.78</strain>
    </source>
</reference>
<comment type="caution">
    <text evidence="1">The sequence shown here is derived from an EMBL/GenBank/DDBJ whole genome shotgun (WGS) entry which is preliminary data.</text>
</comment>
<dbReference type="InterPro" id="IPR029058">
    <property type="entry name" value="AB_hydrolase_fold"/>
</dbReference>
<dbReference type="Gene3D" id="3.40.50.1820">
    <property type="entry name" value="alpha/beta hydrolase"/>
    <property type="match status" value="1"/>
</dbReference>